<dbReference type="Gene3D" id="3.40.50.720">
    <property type="entry name" value="NAD(P)-binding Rossmann-like Domain"/>
    <property type="match status" value="2"/>
</dbReference>
<dbReference type="InterPro" id="IPR036291">
    <property type="entry name" value="NAD(P)-bd_dom_sf"/>
</dbReference>
<evidence type="ECO:0000259" key="1">
    <source>
        <dbReference type="Pfam" id="PF16924"/>
    </source>
</evidence>
<evidence type="ECO:0000313" key="2">
    <source>
        <dbReference type="EMBL" id="PSR23831.1"/>
    </source>
</evidence>
<feature type="domain" description="Dipicolinate synthase subunit A N-terminal" evidence="1">
    <location>
        <begin position="4"/>
        <end position="110"/>
    </location>
</feature>
<dbReference type="AlphaFoldDB" id="A0A2T2WNL1"/>
<dbReference type="EMBL" id="PXYV01000003">
    <property type="protein sequence ID" value="PSR23831.1"/>
    <property type="molecule type" value="Genomic_DNA"/>
</dbReference>
<comment type="caution">
    <text evidence="2">The sequence shown here is derived from an EMBL/GenBank/DDBJ whole genome shotgun (WGS) entry which is preliminary data.</text>
</comment>
<evidence type="ECO:0000313" key="3">
    <source>
        <dbReference type="Proteomes" id="UP000241848"/>
    </source>
</evidence>
<dbReference type="Pfam" id="PF16924">
    <property type="entry name" value="DpaA_N"/>
    <property type="match status" value="1"/>
</dbReference>
<gene>
    <name evidence="2" type="ORF">C7B45_01865</name>
</gene>
<organism evidence="2 3">
    <name type="scientific">Sulfobacillus acidophilus</name>
    <dbReference type="NCBI Taxonomy" id="53633"/>
    <lineage>
        <taxon>Bacteria</taxon>
        <taxon>Bacillati</taxon>
        <taxon>Bacillota</taxon>
        <taxon>Clostridia</taxon>
        <taxon>Eubacteriales</taxon>
        <taxon>Clostridiales Family XVII. Incertae Sedis</taxon>
        <taxon>Sulfobacillus</taxon>
    </lineage>
</organism>
<dbReference type="SUPFAM" id="SSF51735">
    <property type="entry name" value="NAD(P)-binding Rossmann-fold domains"/>
    <property type="match status" value="1"/>
</dbReference>
<accession>A0A2T2WNL1</accession>
<protein>
    <submittedName>
        <fullName evidence="2">Hydroxyacid dehydrogenase</fullName>
    </submittedName>
</protein>
<dbReference type="InterPro" id="IPR031629">
    <property type="entry name" value="DpaA_N"/>
</dbReference>
<proteinExistence type="predicted"/>
<sequence>MLRIVVAGGDTRDVWLCQMLRARGYDVCTWGIRAGSIPPFDPSHDIPPRLLIGPMTGITDDGRLQAAEEDITLSDQFLQQMGRGSLLAAGLIGNRLARRCRDLGIGVIQYRLTPSFMWLNAVPTAEGAIQAAIGRSGRTLFARPIGVIGLGRVGLILSDRLSRYGAQPIIFDRSGEKRAMARALGYPAYAIGDLPRPAIDGVFNTAPAPVLDTSWFDEAGPRWIIDLASIPGGLVPELRTSAVVPDRYEQILSIPGKVAPIRAAEIVFETLLLALEEEWHDGTPVGSAGWRRNGGLPL</sequence>
<dbReference type="Proteomes" id="UP000241848">
    <property type="component" value="Unassembled WGS sequence"/>
</dbReference>
<name>A0A2T2WNL1_9FIRM</name>
<reference evidence="2 3" key="1">
    <citation type="journal article" date="2014" name="BMC Genomics">
        <title>Comparison of environmental and isolate Sulfobacillus genomes reveals diverse carbon, sulfur, nitrogen, and hydrogen metabolisms.</title>
        <authorList>
            <person name="Justice N.B."/>
            <person name="Norman A."/>
            <person name="Brown C.T."/>
            <person name="Singh A."/>
            <person name="Thomas B.C."/>
            <person name="Banfield J.F."/>
        </authorList>
    </citation>
    <scope>NUCLEOTIDE SEQUENCE [LARGE SCALE GENOMIC DNA]</scope>
    <source>
        <strain evidence="2">AMDSBA3</strain>
    </source>
</reference>